<gene>
    <name evidence="2" type="ORF">DQ356_02865</name>
</gene>
<evidence type="ECO:0000256" key="1">
    <source>
        <dbReference type="SAM" id="SignalP"/>
    </source>
</evidence>
<evidence type="ECO:0000313" key="2">
    <source>
        <dbReference type="EMBL" id="RCU44170.1"/>
    </source>
</evidence>
<evidence type="ECO:0000313" key="3">
    <source>
        <dbReference type="Proteomes" id="UP000252172"/>
    </source>
</evidence>
<dbReference type="AlphaFoldDB" id="A0A368N1X8"/>
<organism evidence="2 3">
    <name type="scientific">Chryseobacterium lacus</name>
    <dbReference type="NCBI Taxonomy" id="2058346"/>
    <lineage>
        <taxon>Bacteria</taxon>
        <taxon>Pseudomonadati</taxon>
        <taxon>Bacteroidota</taxon>
        <taxon>Flavobacteriia</taxon>
        <taxon>Flavobacteriales</taxon>
        <taxon>Weeksellaceae</taxon>
        <taxon>Chryseobacterium group</taxon>
        <taxon>Chryseobacterium</taxon>
    </lineage>
</organism>
<proteinExistence type="predicted"/>
<keyword evidence="3" id="KW-1185">Reference proteome</keyword>
<feature type="signal peptide" evidence="1">
    <location>
        <begin position="1"/>
        <end position="24"/>
    </location>
</feature>
<sequence length="193" mass="20332">MKKRFLGLALVLTAFAANAQTAFAANAQPETDQVALNVKLHPIQTIVVNAANVDLEYKTKDDYANGVTVSQGDHLTVYSTGGFTVNVKSETPTLTSLLPAAAAKSISSSDILITSAAGTTNSLAGAAYETDVPLTTTGAQLIKSTTGGVNKNFNVTYSHKDNGDLDTFVNKYFKDGDNPTVYTTNVIYEIVAS</sequence>
<comment type="caution">
    <text evidence="2">The sequence shown here is derived from an EMBL/GenBank/DDBJ whole genome shotgun (WGS) entry which is preliminary data.</text>
</comment>
<dbReference type="OrthoDB" id="713374at2"/>
<feature type="chain" id="PRO_5016752657" description="Peptidoglycan-binding protein LysM" evidence="1">
    <location>
        <begin position="25"/>
        <end position="193"/>
    </location>
</feature>
<accession>A0A368N1X8</accession>
<protein>
    <recommendedName>
        <fullName evidence="4">Peptidoglycan-binding protein LysM</fullName>
    </recommendedName>
</protein>
<dbReference type="EMBL" id="QPIE01000002">
    <property type="protein sequence ID" value="RCU44170.1"/>
    <property type="molecule type" value="Genomic_DNA"/>
</dbReference>
<reference evidence="2 3" key="1">
    <citation type="submission" date="2018-07" db="EMBL/GenBank/DDBJ databases">
        <title>Chryseobacterium lacus sp. nov., isolated from lake water.</title>
        <authorList>
            <person name="Li C.-M."/>
        </authorList>
    </citation>
    <scope>NUCLEOTIDE SEQUENCE [LARGE SCALE GENOMIC DNA]</scope>
    <source>
        <strain evidence="2 3">YLOS41</strain>
    </source>
</reference>
<evidence type="ECO:0008006" key="4">
    <source>
        <dbReference type="Google" id="ProtNLM"/>
    </source>
</evidence>
<keyword evidence="1" id="KW-0732">Signal</keyword>
<dbReference type="Proteomes" id="UP000252172">
    <property type="component" value="Unassembled WGS sequence"/>
</dbReference>
<name>A0A368N1X8_9FLAO</name>